<reference evidence="3" key="1">
    <citation type="submission" date="2021-06" db="EMBL/GenBank/DDBJ databases">
        <title>50 bacteria genomes isolated from Dapeng, Shenzhen, China.</title>
        <authorList>
            <person name="Zheng W."/>
            <person name="Yu S."/>
            <person name="Huang Y."/>
        </authorList>
    </citation>
    <scope>NUCLEOTIDE SEQUENCE</scope>
    <source>
        <strain evidence="3">DP4N28-2</strain>
    </source>
</reference>
<comment type="caution">
    <text evidence="3">The sequence shown here is derived from an EMBL/GenBank/DDBJ whole genome shotgun (WGS) entry which is preliminary data.</text>
</comment>
<dbReference type="Proteomes" id="UP000824927">
    <property type="component" value="Unassembled WGS sequence"/>
</dbReference>
<feature type="region of interest" description="Disordered" evidence="1">
    <location>
        <begin position="22"/>
        <end position="103"/>
    </location>
</feature>
<dbReference type="Pfam" id="PF05275">
    <property type="entry name" value="CopB"/>
    <property type="match status" value="1"/>
</dbReference>
<evidence type="ECO:0000313" key="4">
    <source>
        <dbReference type="Proteomes" id="UP000824927"/>
    </source>
</evidence>
<keyword evidence="2" id="KW-0732">Signal</keyword>
<feature type="chain" id="PRO_5040357841" evidence="2">
    <location>
        <begin position="21"/>
        <end position="368"/>
    </location>
</feature>
<dbReference type="EMBL" id="JAHVKP010000001">
    <property type="protein sequence ID" value="MBY6218001.1"/>
    <property type="molecule type" value="Genomic_DNA"/>
</dbReference>
<proteinExistence type="predicted"/>
<dbReference type="AlphaFoldDB" id="A0A9Q3S126"/>
<evidence type="ECO:0000313" key="3">
    <source>
        <dbReference type="EMBL" id="MBY6218001.1"/>
    </source>
</evidence>
<dbReference type="InterPro" id="IPR007939">
    <property type="entry name" value="Cu-R_B_prcur"/>
</dbReference>
<evidence type="ECO:0000256" key="1">
    <source>
        <dbReference type="SAM" id="MobiDB-lite"/>
    </source>
</evidence>
<dbReference type="GO" id="GO:0006878">
    <property type="term" value="P:intracellular copper ion homeostasis"/>
    <property type="evidence" value="ECO:0007669"/>
    <property type="project" value="InterPro"/>
</dbReference>
<gene>
    <name evidence="3" type="ORF">KUV31_06550</name>
</gene>
<accession>A0A9Q3S126</accession>
<dbReference type="GO" id="GO:0009279">
    <property type="term" value="C:cell outer membrane"/>
    <property type="evidence" value="ECO:0007669"/>
    <property type="project" value="InterPro"/>
</dbReference>
<organism evidence="3 4">
    <name type="scientific">Qipengyuania aquimaris</name>
    <dbReference type="NCBI Taxonomy" id="255984"/>
    <lineage>
        <taxon>Bacteria</taxon>
        <taxon>Pseudomonadati</taxon>
        <taxon>Pseudomonadota</taxon>
        <taxon>Alphaproteobacteria</taxon>
        <taxon>Sphingomonadales</taxon>
        <taxon>Erythrobacteraceae</taxon>
        <taxon>Qipengyuania</taxon>
    </lineage>
</organism>
<feature type="compositionally biased region" description="Basic and acidic residues" evidence="1">
    <location>
        <begin position="23"/>
        <end position="103"/>
    </location>
</feature>
<name>A0A9Q3S126_9SPHN</name>
<protein>
    <submittedName>
        <fullName evidence="3">Copper resistance protein B</fullName>
    </submittedName>
</protein>
<sequence length="368" mass="40097">MRLASTLALPLMALALPAAAQDHSAHAHHQDEAAQEAEKPDHSSHEHPVEEAVEDHSGHAMPDHSAHAQHEEKPQEDHSGHALPDHSAHGQHEEKPQEDHSGHEMMADHSMHQVGDVPQGPPPPEAFEGPQHAADAIFGAEAMAEARANNHATHGDMLTGTLMAERLEARFKDGEEGFLWDLQGWYGGDIDKFVLKSEGEGEFGAEFGGEIEDAEIQALWGHAIGPFFDLQAGARIDLEPDTRSHLVLGIQGLAPYMWHVDGALFLSDRGDLTARIEGEYDQKITQALILQPRVELELSAQDISERAIGAGLTKIEPGLRLRYEIAREFAPYVGVEYEAKLGETADIARAAGEDPDALVALVGIRAWF</sequence>
<evidence type="ECO:0000256" key="2">
    <source>
        <dbReference type="SAM" id="SignalP"/>
    </source>
</evidence>
<feature type="signal peptide" evidence="2">
    <location>
        <begin position="1"/>
        <end position="20"/>
    </location>
</feature>
<dbReference type="RefSeq" id="WP_222404951.1">
    <property type="nucleotide sequence ID" value="NZ_JAHVKP010000001.1"/>
</dbReference>
<dbReference type="GO" id="GO:0005507">
    <property type="term" value="F:copper ion binding"/>
    <property type="evidence" value="ECO:0007669"/>
    <property type="project" value="InterPro"/>
</dbReference>